<dbReference type="EMBL" id="JAWDIP010000004">
    <property type="protein sequence ID" value="MDY0395876.1"/>
    <property type="molecule type" value="Genomic_DNA"/>
</dbReference>
<name>A0ABU5CAJ1_9BACI</name>
<comment type="caution">
    <text evidence="1">The sequence shown here is derived from an EMBL/GenBank/DDBJ whole genome shotgun (WGS) entry which is preliminary data.</text>
</comment>
<proteinExistence type="predicted"/>
<accession>A0ABU5CAJ1</accession>
<sequence>MIAKVPVIHIPIYIIQGLHDYQTTLQQAMAYYEHVEAPEKTFYTFELSAHMPFIEEAERFERIIEQDILN</sequence>
<dbReference type="Gene3D" id="3.40.50.1820">
    <property type="entry name" value="alpha/beta hydrolase"/>
    <property type="match status" value="1"/>
</dbReference>
<dbReference type="SUPFAM" id="SSF53474">
    <property type="entry name" value="alpha/beta-Hydrolases"/>
    <property type="match status" value="1"/>
</dbReference>
<dbReference type="Proteomes" id="UP001281447">
    <property type="component" value="Unassembled WGS sequence"/>
</dbReference>
<organism evidence="1 2">
    <name type="scientific">Tigheibacillus halophilus</name>
    <dbReference type="NCBI Taxonomy" id="361280"/>
    <lineage>
        <taxon>Bacteria</taxon>
        <taxon>Bacillati</taxon>
        <taxon>Bacillota</taxon>
        <taxon>Bacilli</taxon>
        <taxon>Bacillales</taxon>
        <taxon>Bacillaceae</taxon>
        <taxon>Tigheibacillus</taxon>
    </lineage>
</organism>
<evidence type="ECO:0000313" key="1">
    <source>
        <dbReference type="EMBL" id="MDY0395876.1"/>
    </source>
</evidence>
<reference evidence="1 2" key="1">
    <citation type="submission" date="2023-10" db="EMBL/GenBank/DDBJ databases">
        <title>Virgibacillus halophilus 5B73C genome.</title>
        <authorList>
            <person name="Miliotis G."/>
            <person name="Sengupta P."/>
            <person name="Hameed A."/>
            <person name="Chuvochina M."/>
            <person name="Mcdonagh F."/>
            <person name="Simpson A.C."/>
            <person name="Singh N.K."/>
            <person name="Rekha P.D."/>
            <person name="Raman K."/>
            <person name="Hugenholtz P."/>
            <person name="Venkateswaran K."/>
        </authorList>
    </citation>
    <scope>NUCLEOTIDE SEQUENCE [LARGE SCALE GENOMIC DNA]</scope>
    <source>
        <strain evidence="1 2">5B73C</strain>
    </source>
</reference>
<evidence type="ECO:0000313" key="2">
    <source>
        <dbReference type="Proteomes" id="UP001281447"/>
    </source>
</evidence>
<protein>
    <submittedName>
        <fullName evidence="1">Uncharacterized protein</fullName>
    </submittedName>
</protein>
<keyword evidence="2" id="KW-1185">Reference proteome</keyword>
<gene>
    <name evidence="1" type="ORF">RWE15_17670</name>
</gene>
<dbReference type="InterPro" id="IPR029058">
    <property type="entry name" value="AB_hydrolase_fold"/>
</dbReference>